<name>A0A4Y9YMA3_9AGAM</name>
<dbReference type="STRING" id="205917.A0A4Y9YMA3"/>
<gene>
    <name evidence="2" type="ORF">EVG20_g6236</name>
</gene>
<comment type="caution">
    <text evidence="2">The sequence shown here is derived from an EMBL/GenBank/DDBJ whole genome shotgun (WGS) entry which is preliminary data.</text>
</comment>
<proteinExistence type="predicted"/>
<dbReference type="EMBL" id="SEOQ01000407">
    <property type="protein sequence ID" value="TFY63624.1"/>
    <property type="molecule type" value="Genomic_DNA"/>
</dbReference>
<reference evidence="2 3" key="1">
    <citation type="submission" date="2019-02" db="EMBL/GenBank/DDBJ databases">
        <title>Genome sequencing of the rare red list fungi Dentipellis fragilis.</title>
        <authorList>
            <person name="Buettner E."/>
            <person name="Kellner H."/>
        </authorList>
    </citation>
    <scope>NUCLEOTIDE SEQUENCE [LARGE SCALE GENOMIC DNA]</scope>
    <source>
        <strain evidence="2 3">DSM 105465</strain>
    </source>
</reference>
<feature type="compositionally biased region" description="Polar residues" evidence="1">
    <location>
        <begin position="411"/>
        <end position="422"/>
    </location>
</feature>
<evidence type="ECO:0000313" key="2">
    <source>
        <dbReference type="EMBL" id="TFY63624.1"/>
    </source>
</evidence>
<dbReference type="OrthoDB" id="3248009at2759"/>
<sequence length="452" mass="50325">MSSVESESDDMEVDPDTNAALGGTAMSAREAEFAKIRRDLQAEVQAARHERDAAIQELVAERNTHAHTVEDLHGHHGRRSHKENMAEGQERAKLELLARKFCLMRSFWLRDVDATFSTPVNPSYVHSDRFSSAATRIQGQIADLMEILPSEYRTRIRLKAWMNAWVMAMQQQRSNSVSRVRECALVIFSCKADELSTTTARLARFKVDIGYTTHSNGKGYYKAMAPILYKNYNGSHDSGSIFLNPQLLLIFAVLVHGPSALKDVGSHGARGHTVYTLWKLHKITAGAIAACAILARFVLSADSLLETEGQETGIRYQDDFDTYLQYLTTGLEERRPSVLAILRLGTRSSSPTPPFPMMPIAWPMKQSTLGQILMAKMRPAAVLAALRNEHPVALESEDSEHAVEPGKRTRSPTPEHNATSPPSKRAEVGEAIEAAPVSSVVRATKQRRRKRR</sequence>
<keyword evidence="3" id="KW-1185">Reference proteome</keyword>
<dbReference type="AlphaFoldDB" id="A0A4Y9YMA3"/>
<dbReference type="Proteomes" id="UP000298327">
    <property type="component" value="Unassembled WGS sequence"/>
</dbReference>
<organism evidence="2 3">
    <name type="scientific">Dentipellis fragilis</name>
    <dbReference type="NCBI Taxonomy" id="205917"/>
    <lineage>
        <taxon>Eukaryota</taxon>
        <taxon>Fungi</taxon>
        <taxon>Dikarya</taxon>
        <taxon>Basidiomycota</taxon>
        <taxon>Agaricomycotina</taxon>
        <taxon>Agaricomycetes</taxon>
        <taxon>Russulales</taxon>
        <taxon>Hericiaceae</taxon>
        <taxon>Dentipellis</taxon>
    </lineage>
</organism>
<accession>A0A4Y9YMA3</accession>
<evidence type="ECO:0000313" key="3">
    <source>
        <dbReference type="Proteomes" id="UP000298327"/>
    </source>
</evidence>
<evidence type="ECO:0000256" key="1">
    <source>
        <dbReference type="SAM" id="MobiDB-lite"/>
    </source>
</evidence>
<dbReference type="Pfam" id="PF20414">
    <property type="entry name" value="DUF6698"/>
    <property type="match status" value="1"/>
</dbReference>
<protein>
    <submittedName>
        <fullName evidence="2">Uncharacterized protein</fullName>
    </submittedName>
</protein>
<feature type="region of interest" description="Disordered" evidence="1">
    <location>
        <begin position="393"/>
        <end position="452"/>
    </location>
</feature>
<dbReference type="InterPro" id="IPR046521">
    <property type="entry name" value="DUF6698"/>
</dbReference>
<feature type="compositionally biased region" description="Acidic residues" evidence="1">
    <location>
        <begin position="1"/>
        <end position="15"/>
    </location>
</feature>
<feature type="region of interest" description="Disordered" evidence="1">
    <location>
        <begin position="1"/>
        <end position="22"/>
    </location>
</feature>